<dbReference type="InterPro" id="IPR032781">
    <property type="entry name" value="ABC_tran_Xtn"/>
</dbReference>
<feature type="domain" description="ABC transporter" evidence="5">
    <location>
        <begin position="289"/>
        <end position="498"/>
    </location>
</feature>
<dbReference type="CDD" id="cd03221">
    <property type="entry name" value="ABCF_EF-3"/>
    <property type="match status" value="2"/>
</dbReference>
<feature type="domain" description="ABC transporter" evidence="5">
    <location>
        <begin position="4"/>
        <end position="194"/>
    </location>
</feature>
<dbReference type="PANTHER" id="PTHR42855">
    <property type="entry name" value="ABC TRANSPORTER ATP-BINDING SUBUNIT"/>
    <property type="match status" value="1"/>
</dbReference>
<dbReference type="PROSITE" id="PS00211">
    <property type="entry name" value="ABC_TRANSPORTER_1"/>
    <property type="match status" value="1"/>
</dbReference>
<evidence type="ECO:0000256" key="1">
    <source>
        <dbReference type="ARBA" id="ARBA00022741"/>
    </source>
</evidence>
<dbReference type="SUPFAM" id="SSF52540">
    <property type="entry name" value="P-loop containing nucleoside triphosphate hydrolases"/>
    <property type="match status" value="2"/>
</dbReference>
<gene>
    <name evidence="6" type="ORF">AMD02_10125</name>
</gene>
<sequence>MLLLEAKQLEKTYGDRQVIQAEELFVYEGDRIGVVGKNGEGKSTLLKMLAGVLASDGSGFVKAYGDIAYIPQLEDRDASLDGRVKKQWNVSQASNERMSGGEQTRKKIAQALSTSAKILIADEPTSHLDLKGIEKLEAELIHFPGALILISHDRELLNRVCTSVWEVESGEVNQYDGNVDAYLQQKEHERERQQFEYVQFQKEKKRLEEAARKQSETSKSLRKAPKRMGNSEARLHKRSVGQKKAKLDNRAKAIRSRIEQLDVKEKPKEAKPIQFDVQTFQAMHSKTVLSFENVTIQVGESLLVSRISGSIQPGDKLAITGPNGAGKTTLLHLIEKANAPGIKLARPAVLATFHQRLEQLDEERSILENVSDSSAYEETFVRTVLARLLFREEEVHKKVGVLSGGERMKVALANVLLSQANVLLLDEPTNYLDLQSRQALVDVLQAYPGTVVFVTHDRHLLQSVATHVLPLEKGVITEVGRRTTAPVMKKDEELLTIEIELTETISKLSITTDEAEKDALEKRYEQLLEKKRSLAKRS</sequence>
<dbReference type="InterPro" id="IPR027417">
    <property type="entry name" value="P-loop_NTPase"/>
</dbReference>
<protein>
    <submittedName>
        <fullName evidence="6">ABC transporter ATP-binding protein</fullName>
    </submittedName>
</protein>
<evidence type="ECO:0000313" key="6">
    <source>
        <dbReference type="EMBL" id="KOO39161.1"/>
    </source>
</evidence>
<dbReference type="Gene3D" id="3.40.50.300">
    <property type="entry name" value="P-loop containing nucleotide triphosphate hydrolases"/>
    <property type="match status" value="3"/>
</dbReference>
<dbReference type="InterPro" id="IPR017871">
    <property type="entry name" value="ABC_transporter-like_CS"/>
</dbReference>
<feature type="region of interest" description="Disordered" evidence="4">
    <location>
        <begin position="208"/>
        <end position="249"/>
    </location>
</feature>
<dbReference type="PATRIC" id="fig|136160.3.peg.2412"/>
<feature type="compositionally biased region" description="Basic residues" evidence="4">
    <location>
        <begin position="235"/>
        <end position="244"/>
    </location>
</feature>
<dbReference type="GeneID" id="87597495"/>
<dbReference type="Pfam" id="PF12848">
    <property type="entry name" value="ABC_tran_Xtn"/>
    <property type="match status" value="1"/>
</dbReference>
<organism evidence="6">
    <name type="scientific">Halalkalibacterium halodurans</name>
    <name type="common">Bacillus halodurans</name>
    <dbReference type="NCBI Taxonomy" id="86665"/>
    <lineage>
        <taxon>Bacteria</taxon>
        <taxon>Bacillati</taxon>
        <taxon>Bacillota</taxon>
        <taxon>Bacilli</taxon>
        <taxon>Bacillales</taxon>
        <taxon>Bacillaceae</taxon>
        <taxon>Halalkalibacterium (ex Joshi et al. 2022)</taxon>
    </lineage>
</organism>
<feature type="coiled-coil region" evidence="3">
    <location>
        <begin position="510"/>
        <end position="537"/>
    </location>
</feature>
<dbReference type="GO" id="GO:0005524">
    <property type="term" value="F:ATP binding"/>
    <property type="evidence" value="ECO:0007669"/>
    <property type="project" value="UniProtKB-KW"/>
</dbReference>
<dbReference type="InterPro" id="IPR003593">
    <property type="entry name" value="AAA+_ATPase"/>
</dbReference>
<reference evidence="6" key="1">
    <citation type="submission" date="2015-08" db="EMBL/GenBank/DDBJ databases">
        <title>Complete DNA Sequence of Pseudomonas syringae pv. actinidiae, the Causal Agent of Kiwifruit Canker Disease.</title>
        <authorList>
            <person name="Rikkerink E.H.A."/>
            <person name="Fineran P.C."/>
        </authorList>
    </citation>
    <scope>NUCLEOTIDE SEQUENCE</scope>
    <source>
        <strain evidence="6">DSM 13666</strain>
    </source>
</reference>
<evidence type="ECO:0000256" key="3">
    <source>
        <dbReference type="SAM" id="Coils"/>
    </source>
</evidence>
<name>A0A0M0KJS7_ALKHA</name>
<dbReference type="InterPro" id="IPR003439">
    <property type="entry name" value="ABC_transporter-like_ATP-bd"/>
</dbReference>
<dbReference type="PANTHER" id="PTHR42855:SF2">
    <property type="entry name" value="DRUG RESISTANCE ABC TRANSPORTER,ATP-BINDING PROTEIN"/>
    <property type="match status" value="1"/>
</dbReference>
<proteinExistence type="predicted"/>
<dbReference type="InterPro" id="IPR051309">
    <property type="entry name" value="ABCF_ATPase"/>
</dbReference>
<evidence type="ECO:0000259" key="5">
    <source>
        <dbReference type="PROSITE" id="PS50893"/>
    </source>
</evidence>
<keyword evidence="3" id="KW-0175">Coiled coil</keyword>
<dbReference type="EMBL" id="LILD01000001">
    <property type="protein sequence ID" value="KOO39161.1"/>
    <property type="molecule type" value="Genomic_DNA"/>
</dbReference>
<dbReference type="Pfam" id="PF00005">
    <property type="entry name" value="ABC_tran"/>
    <property type="match status" value="3"/>
</dbReference>
<evidence type="ECO:0000256" key="2">
    <source>
        <dbReference type="ARBA" id="ARBA00022840"/>
    </source>
</evidence>
<accession>A0A0M0KJS7</accession>
<keyword evidence="2 6" id="KW-0067">ATP-binding</keyword>
<dbReference type="GO" id="GO:0016887">
    <property type="term" value="F:ATP hydrolysis activity"/>
    <property type="evidence" value="ECO:0007669"/>
    <property type="project" value="InterPro"/>
</dbReference>
<comment type="caution">
    <text evidence="6">The sequence shown here is derived from an EMBL/GenBank/DDBJ whole genome shotgun (WGS) entry which is preliminary data.</text>
</comment>
<dbReference type="PROSITE" id="PS50893">
    <property type="entry name" value="ABC_TRANSPORTER_2"/>
    <property type="match status" value="2"/>
</dbReference>
<dbReference type="SMART" id="SM00382">
    <property type="entry name" value="AAA"/>
    <property type="match status" value="2"/>
</dbReference>
<evidence type="ECO:0000256" key="4">
    <source>
        <dbReference type="SAM" id="MobiDB-lite"/>
    </source>
</evidence>
<dbReference type="AlphaFoldDB" id="A0A0M0KJS7"/>
<dbReference type="NCBIfam" id="NF000355">
    <property type="entry name" value="ribo_prot_ABC_F"/>
    <property type="match status" value="1"/>
</dbReference>
<dbReference type="RefSeq" id="WP_053431224.1">
    <property type="nucleotide sequence ID" value="NZ_CP040441.1"/>
</dbReference>
<keyword evidence="1" id="KW-0547">Nucleotide-binding</keyword>